<evidence type="ECO:0000256" key="1">
    <source>
        <dbReference type="SAM" id="Phobius"/>
    </source>
</evidence>
<feature type="transmembrane region" description="Helical" evidence="1">
    <location>
        <begin position="65"/>
        <end position="89"/>
    </location>
</feature>
<dbReference type="AlphaFoldDB" id="A0A0G0QS57"/>
<evidence type="ECO:0000313" key="3">
    <source>
        <dbReference type="Proteomes" id="UP000034690"/>
    </source>
</evidence>
<keyword evidence="1" id="KW-0812">Transmembrane</keyword>
<gene>
    <name evidence="2" type="ORF">UT40_C0022G0008</name>
</gene>
<name>A0A0G0QS57_9BACT</name>
<comment type="caution">
    <text evidence="2">The sequence shown here is derived from an EMBL/GenBank/DDBJ whole genome shotgun (WGS) entry which is preliminary data.</text>
</comment>
<protein>
    <recommendedName>
        <fullName evidence="4">Integral membrane protein</fullName>
    </recommendedName>
</protein>
<proteinExistence type="predicted"/>
<organism evidence="2 3">
    <name type="scientific">Candidatus Woesebacteria bacterium GW2011_GWA1_39_21b</name>
    <dbReference type="NCBI Taxonomy" id="1618551"/>
    <lineage>
        <taxon>Bacteria</taxon>
        <taxon>Candidatus Woeseibacteriota</taxon>
    </lineage>
</organism>
<dbReference type="Proteomes" id="UP000034690">
    <property type="component" value="Unassembled WGS sequence"/>
</dbReference>
<accession>A0A0G0QS57</accession>
<evidence type="ECO:0000313" key="2">
    <source>
        <dbReference type="EMBL" id="KKR13195.1"/>
    </source>
</evidence>
<reference evidence="2 3" key="1">
    <citation type="journal article" date="2015" name="Nature">
        <title>rRNA introns, odd ribosomes, and small enigmatic genomes across a large radiation of phyla.</title>
        <authorList>
            <person name="Brown C.T."/>
            <person name="Hug L.A."/>
            <person name="Thomas B.C."/>
            <person name="Sharon I."/>
            <person name="Castelle C.J."/>
            <person name="Singh A."/>
            <person name="Wilkins M.J."/>
            <person name="Williams K.H."/>
            <person name="Banfield J.F."/>
        </authorList>
    </citation>
    <scope>NUCLEOTIDE SEQUENCE [LARGE SCALE GENOMIC DNA]</scope>
</reference>
<evidence type="ECO:0008006" key="4">
    <source>
        <dbReference type="Google" id="ProtNLM"/>
    </source>
</evidence>
<sequence length="104" mass="10865">MINLLPGGQFSGLSNITIANIVTALITLVLVLAALIFFFILIWGGIQYITSGGDKGQTEAARGKITAAFIGLLIVFAAWAAISLVQSFFGVNITTLNIPNAQGP</sequence>
<dbReference type="Pfam" id="PF18895">
    <property type="entry name" value="T4SS_pilin"/>
    <property type="match status" value="1"/>
</dbReference>
<feature type="transmembrane region" description="Helical" evidence="1">
    <location>
        <begin position="20"/>
        <end position="44"/>
    </location>
</feature>
<dbReference type="InterPro" id="IPR043993">
    <property type="entry name" value="T4SS_pilin"/>
</dbReference>
<keyword evidence="1" id="KW-0472">Membrane</keyword>
<dbReference type="EMBL" id="LBWQ01000022">
    <property type="protein sequence ID" value="KKR13195.1"/>
    <property type="molecule type" value="Genomic_DNA"/>
</dbReference>
<keyword evidence="1" id="KW-1133">Transmembrane helix</keyword>